<evidence type="ECO:0000313" key="2">
    <source>
        <dbReference type="Proteomes" id="UP000276232"/>
    </source>
</evidence>
<proteinExistence type="predicted"/>
<dbReference type="OrthoDB" id="5143769at2"/>
<evidence type="ECO:0000313" key="1">
    <source>
        <dbReference type="EMBL" id="ROP45949.1"/>
    </source>
</evidence>
<dbReference type="InParanoid" id="A0A3N1HU07"/>
<sequence>MPRLLDSGILRYQWVPGTAGLSTPAAPKVSDLTAGTTADITPLCVAGATSVVAAASDTNDEKSLADTGNGQTPTFDNYSGNLTLFRDFDDLAVATDEDPLELFPRKGIYGWIVTRVGPPRATAFATGQVVSAFLFCTDNPIDLATNQSGAVKIQVPLLPQGQMHQFKKLVA</sequence>
<dbReference type="RefSeq" id="WP_123378616.1">
    <property type="nucleotide sequence ID" value="NZ_RJKN01000001.1"/>
</dbReference>
<dbReference type="InterPro" id="IPR058009">
    <property type="entry name" value="TTP_Phage_16"/>
</dbReference>
<reference evidence="1 2" key="1">
    <citation type="journal article" date="2015" name="Stand. Genomic Sci.">
        <title>Genomic Encyclopedia of Bacterial and Archaeal Type Strains, Phase III: the genomes of soil and plant-associated and newly described type strains.</title>
        <authorList>
            <person name="Whitman W.B."/>
            <person name="Woyke T."/>
            <person name="Klenk H.P."/>
            <person name="Zhou Y."/>
            <person name="Lilburn T.G."/>
            <person name="Beck B.J."/>
            <person name="De Vos P."/>
            <person name="Vandamme P."/>
            <person name="Eisen J.A."/>
            <person name="Garrity G."/>
            <person name="Hugenholtz P."/>
            <person name="Kyrpides N.C."/>
        </authorList>
    </citation>
    <scope>NUCLEOTIDE SEQUENCE [LARGE SCALE GENOMIC DNA]</scope>
    <source>
        <strain evidence="1 2">CECT 7306</strain>
    </source>
</reference>
<protein>
    <submittedName>
        <fullName evidence="1">Uncharacterized protein</fullName>
    </submittedName>
</protein>
<dbReference type="Proteomes" id="UP000276232">
    <property type="component" value="Unassembled WGS sequence"/>
</dbReference>
<organism evidence="1 2">
    <name type="scientific">Pseudokineococcus lusitanus</name>
    <dbReference type="NCBI Taxonomy" id="763993"/>
    <lineage>
        <taxon>Bacteria</taxon>
        <taxon>Bacillati</taxon>
        <taxon>Actinomycetota</taxon>
        <taxon>Actinomycetes</taxon>
        <taxon>Kineosporiales</taxon>
        <taxon>Kineosporiaceae</taxon>
        <taxon>Pseudokineococcus</taxon>
    </lineage>
</organism>
<keyword evidence="2" id="KW-1185">Reference proteome</keyword>
<dbReference type="Pfam" id="PF25595">
    <property type="entry name" value="Phage_TTP_16"/>
    <property type="match status" value="1"/>
</dbReference>
<comment type="caution">
    <text evidence="1">The sequence shown here is derived from an EMBL/GenBank/DDBJ whole genome shotgun (WGS) entry which is preliminary data.</text>
</comment>
<accession>A0A3N1HU07</accession>
<dbReference type="AlphaFoldDB" id="A0A3N1HU07"/>
<gene>
    <name evidence="1" type="ORF">EDC03_0565</name>
</gene>
<dbReference type="EMBL" id="RJKN01000001">
    <property type="protein sequence ID" value="ROP45949.1"/>
    <property type="molecule type" value="Genomic_DNA"/>
</dbReference>
<name>A0A3N1HU07_9ACTN</name>